<dbReference type="EMBL" id="FN649727">
    <property type="protein sequence ID" value="CBJ25464.1"/>
    <property type="molecule type" value="Genomic_DNA"/>
</dbReference>
<feature type="active site" description="Charge relay system" evidence="2">
    <location>
        <position position="382"/>
    </location>
</feature>
<dbReference type="eggNOG" id="KOG1838">
    <property type="taxonomic scope" value="Eukaryota"/>
</dbReference>
<evidence type="ECO:0000256" key="2">
    <source>
        <dbReference type="PIRSR" id="PIRSR005211-1"/>
    </source>
</evidence>
<accession>D7FVU4</accession>
<evidence type="ECO:0000256" key="1">
    <source>
        <dbReference type="ARBA" id="ARBA00010884"/>
    </source>
</evidence>
<keyword evidence="6" id="KW-1185">Reference proteome</keyword>
<protein>
    <recommendedName>
        <fullName evidence="4">Serine aminopeptidase S33 domain-containing protein</fullName>
    </recommendedName>
</protein>
<gene>
    <name evidence="5" type="ORF">Esi_0003_0033</name>
</gene>
<dbReference type="STRING" id="2880.D7FVU4"/>
<dbReference type="GO" id="GO:0034338">
    <property type="term" value="F:short-chain carboxylesterase activity"/>
    <property type="evidence" value="ECO:0007669"/>
    <property type="project" value="TreeGrafter"/>
</dbReference>
<comment type="similarity">
    <text evidence="1">Belongs to the AB hydrolase superfamily. AB hydrolase 4 family.</text>
</comment>
<dbReference type="InterPro" id="IPR012020">
    <property type="entry name" value="ABHD4"/>
</dbReference>
<dbReference type="PIRSF" id="PIRSF005211">
    <property type="entry name" value="Ab_hydro_YheT"/>
    <property type="match status" value="1"/>
</dbReference>
<feature type="active site" description="Charge relay system" evidence="2">
    <location>
        <position position="353"/>
    </location>
</feature>
<dbReference type="AlphaFoldDB" id="D7FVU4"/>
<feature type="compositionally biased region" description="Low complexity" evidence="3">
    <location>
        <begin position="421"/>
        <end position="430"/>
    </location>
</feature>
<feature type="region of interest" description="Disordered" evidence="3">
    <location>
        <begin position="420"/>
        <end position="462"/>
    </location>
</feature>
<dbReference type="InParanoid" id="D7FVU4"/>
<dbReference type="GO" id="GO:0047372">
    <property type="term" value="F:monoacylglycerol lipase activity"/>
    <property type="evidence" value="ECO:0007669"/>
    <property type="project" value="TreeGrafter"/>
</dbReference>
<dbReference type="Gene3D" id="3.40.50.1820">
    <property type="entry name" value="alpha/beta hydrolase"/>
    <property type="match status" value="1"/>
</dbReference>
<dbReference type="EMBL" id="FN648486">
    <property type="protein sequence ID" value="CBJ25464.1"/>
    <property type="molecule type" value="Genomic_DNA"/>
</dbReference>
<evidence type="ECO:0000313" key="5">
    <source>
        <dbReference type="EMBL" id="CBJ25464.1"/>
    </source>
</evidence>
<dbReference type="PANTHER" id="PTHR10794">
    <property type="entry name" value="ABHYDROLASE DOMAIN-CONTAINING PROTEIN"/>
    <property type="match status" value="1"/>
</dbReference>
<dbReference type="Pfam" id="PF12146">
    <property type="entry name" value="Hydrolase_4"/>
    <property type="match status" value="1"/>
</dbReference>
<proteinExistence type="inferred from homology"/>
<name>D7FVU4_ECTSI</name>
<reference evidence="5 6" key="1">
    <citation type="journal article" date="2010" name="Nature">
        <title>The Ectocarpus genome and the independent evolution of multicellularity in brown algae.</title>
        <authorList>
            <person name="Cock J.M."/>
            <person name="Sterck L."/>
            <person name="Rouze P."/>
            <person name="Scornet D."/>
            <person name="Allen A.E."/>
            <person name="Amoutzias G."/>
            <person name="Anthouard V."/>
            <person name="Artiguenave F."/>
            <person name="Aury J.M."/>
            <person name="Badger J.H."/>
            <person name="Beszteri B."/>
            <person name="Billiau K."/>
            <person name="Bonnet E."/>
            <person name="Bothwell J.H."/>
            <person name="Bowler C."/>
            <person name="Boyen C."/>
            <person name="Brownlee C."/>
            <person name="Carrano C.J."/>
            <person name="Charrier B."/>
            <person name="Cho G.Y."/>
            <person name="Coelho S.M."/>
            <person name="Collen J."/>
            <person name="Corre E."/>
            <person name="Da Silva C."/>
            <person name="Delage L."/>
            <person name="Delaroque N."/>
            <person name="Dittami S.M."/>
            <person name="Doulbeau S."/>
            <person name="Elias M."/>
            <person name="Farnham G."/>
            <person name="Gachon C.M."/>
            <person name="Gschloessl B."/>
            <person name="Heesch S."/>
            <person name="Jabbari K."/>
            <person name="Jubin C."/>
            <person name="Kawai H."/>
            <person name="Kimura K."/>
            <person name="Kloareg B."/>
            <person name="Kupper F.C."/>
            <person name="Lang D."/>
            <person name="Le Bail A."/>
            <person name="Leblanc C."/>
            <person name="Lerouge P."/>
            <person name="Lohr M."/>
            <person name="Lopez P.J."/>
            <person name="Martens C."/>
            <person name="Maumus F."/>
            <person name="Michel G."/>
            <person name="Miranda-Saavedra D."/>
            <person name="Morales J."/>
            <person name="Moreau H."/>
            <person name="Motomura T."/>
            <person name="Nagasato C."/>
            <person name="Napoli C.A."/>
            <person name="Nelson D.R."/>
            <person name="Nyvall-Collen P."/>
            <person name="Peters A.F."/>
            <person name="Pommier C."/>
            <person name="Potin P."/>
            <person name="Poulain J."/>
            <person name="Quesneville H."/>
            <person name="Read B."/>
            <person name="Rensing S.A."/>
            <person name="Ritter A."/>
            <person name="Rousvoal S."/>
            <person name="Samanta M."/>
            <person name="Samson G."/>
            <person name="Schroeder D.C."/>
            <person name="Segurens B."/>
            <person name="Strittmatter M."/>
            <person name="Tonon T."/>
            <person name="Tregear J.W."/>
            <person name="Valentin K."/>
            <person name="von Dassow P."/>
            <person name="Yamagishi T."/>
            <person name="Van de Peer Y."/>
            <person name="Wincker P."/>
        </authorList>
    </citation>
    <scope>NUCLEOTIDE SEQUENCE [LARGE SCALE GENOMIC DNA]</scope>
    <source>
        <strain evidence="6">Ec32 / CCAP1310/4</strain>
    </source>
</reference>
<organism evidence="5 6">
    <name type="scientific">Ectocarpus siliculosus</name>
    <name type="common">Brown alga</name>
    <name type="synonym">Conferva siliculosa</name>
    <dbReference type="NCBI Taxonomy" id="2880"/>
    <lineage>
        <taxon>Eukaryota</taxon>
        <taxon>Sar</taxon>
        <taxon>Stramenopiles</taxon>
        <taxon>Ochrophyta</taxon>
        <taxon>PX clade</taxon>
        <taxon>Phaeophyceae</taxon>
        <taxon>Ectocarpales</taxon>
        <taxon>Ectocarpaceae</taxon>
        <taxon>Ectocarpus</taxon>
    </lineage>
</organism>
<dbReference type="InterPro" id="IPR029058">
    <property type="entry name" value="AB_hydrolase_fold"/>
</dbReference>
<feature type="domain" description="Serine aminopeptidase S33" evidence="4">
    <location>
        <begin position="136"/>
        <end position="295"/>
    </location>
</feature>
<dbReference type="OMA" id="HCTGEDV"/>
<feature type="active site" description="Charge relay system" evidence="2">
    <location>
        <position position="215"/>
    </location>
</feature>
<evidence type="ECO:0000256" key="3">
    <source>
        <dbReference type="SAM" id="MobiDB-lite"/>
    </source>
</evidence>
<dbReference type="PANTHER" id="PTHR10794:SF63">
    <property type="entry name" value="ALPHA_BETA HYDROLASE 1, ISOFORM A"/>
    <property type="match status" value="1"/>
</dbReference>
<dbReference type="OrthoDB" id="247542at2759"/>
<dbReference type="ESTHER" id="ectsi-d7fvu4">
    <property type="family name" value="abh_upf0017"/>
</dbReference>
<dbReference type="InterPro" id="IPR022742">
    <property type="entry name" value="Hydrolase_4"/>
</dbReference>
<evidence type="ECO:0000259" key="4">
    <source>
        <dbReference type="Pfam" id="PF12146"/>
    </source>
</evidence>
<sequence>MSSIGSGALDRILSQVRALTNARRTGGKEKAAAASVVALVYLALVFRQGKRPKLVCRRSGHNVRVLRALAGVIDRPYYPSWLTPNAHVNCLLGYAKRGITVSKTRELIRCWDGGTFAMDWRNRDRDQPDLPADAPTLLVIHGLNGHSEEACVLYSMENAHKRGWRAVAMNHRGCGGTHLASGWTYNGAFTGDVRLAVSHVRNRYPEAPLYAIGYSLGANLLVKYLGEEGRNGFRPLAGAVSVSNPWNFEDNTMASGRAKGLVAAVMGKVYSWALATGVKASMKPHVDNEFLRRRKDIDFAGSFRAMTLWEIDSNVVVPMWGYTDAAHYHRDGSSSRYLADVRCPLLCINAEDDPICQTALFPLEEARRNPWVMFVITKAGGHIGFGEGFNPWGRQSWADRLITRYFHALMAERARCDEEATAAASTSSGTVPVPAGSDRAEGTREIARRPLPPAAVAASARL</sequence>
<dbReference type="Proteomes" id="UP000002630">
    <property type="component" value="Linkage Group LG02"/>
</dbReference>
<dbReference type="SUPFAM" id="SSF53474">
    <property type="entry name" value="alpha/beta-Hydrolases"/>
    <property type="match status" value="1"/>
</dbReference>
<dbReference type="InterPro" id="IPR050960">
    <property type="entry name" value="AB_hydrolase_4_sf"/>
</dbReference>
<feature type="compositionally biased region" description="Basic and acidic residues" evidence="3">
    <location>
        <begin position="438"/>
        <end position="448"/>
    </location>
</feature>
<evidence type="ECO:0000313" key="6">
    <source>
        <dbReference type="Proteomes" id="UP000002630"/>
    </source>
</evidence>